<comment type="caution">
    <text evidence="1">The sequence shown here is derived from an EMBL/GenBank/DDBJ whole genome shotgun (WGS) entry which is preliminary data.</text>
</comment>
<evidence type="ECO:0000313" key="1">
    <source>
        <dbReference type="EMBL" id="MBP1875476.1"/>
    </source>
</evidence>
<dbReference type="Proteomes" id="UP000823773">
    <property type="component" value="Unassembled WGS sequence"/>
</dbReference>
<dbReference type="EMBL" id="JAGGJR010000011">
    <property type="protein sequence ID" value="MBP1875476.1"/>
    <property type="molecule type" value="Genomic_DNA"/>
</dbReference>
<keyword evidence="2" id="KW-1185">Reference proteome</keyword>
<protein>
    <submittedName>
        <fullName evidence="1">Uncharacterized protein YbjT (DUF2867 family)</fullName>
    </submittedName>
</protein>
<accession>A0ACC5T2W6</accession>
<sequence>MSTTPILVTGAPIVVTGATGKLGQLIVQRLLALKQPVRVFTRRPDVARKLFGESVHVAAGDFGDRRSLDAALHGANRLLLLSPISARLVTDQIGVADAAVAAGVQRIVKISGSDWTIDPPGNSISGDAHAAVERHLASLPAVAVSLRPNAWMQVSLANTIRHAIANNTVAAAKIEAGVGYIDARDIADVAVHQLLAERVSGRTLNLTGPDIVTARQVAELLSTVLKRPVSAVDKAPLPASQDADFEHRAIAQFVRLIAAGRAATTTDVVRSLLGRPPRSVAAFISEHVAAEAALAES</sequence>
<proteinExistence type="predicted"/>
<gene>
    <name evidence="1" type="ORF">J2Z19_005212</name>
</gene>
<reference evidence="1" key="1">
    <citation type="submission" date="2021-03" db="EMBL/GenBank/DDBJ databases">
        <title>Genomic Encyclopedia of Type Strains, Phase IV (KMG-IV): sequencing the most valuable type-strain genomes for metagenomic binning, comparative biology and taxonomic classification.</title>
        <authorList>
            <person name="Goeker M."/>
        </authorList>
    </citation>
    <scope>NUCLEOTIDE SEQUENCE</scope>
    <source>
        <strain evidence="1">DSM 18131</strain>
    </source>
</reference>
<name>A0ACC5T2W6_ENSAD</name>
<evidence type="ECO:0000313" key="2">
    <source>
        <dbReference type="Proteomes" id="UP000823773"/>
    </source>
</evidence>
<organism evidence="1 2">
    <name type="scientific">Ensifer adhaerens</name>
    <name type="common">Sinorhizobium morelense</name>
    <dbReference type="NCBI Taxonomy" id="106592"/>
    <lineage>
        <taxon>Bacteria</taxon>
        <taxon>Pseudomonadati</taxon>
        <taxon>Pseudomonadota</taxon>
        <taxon>Alphaproteobacteria</taxon>
        <taxon>Hyphomicrobiales</taxon>
        <taxon>Rhizobiaceae</taxon>
        <taxon>Sinorhizobium/Ensifer group</taxon>
        <taxon>Ensifer</taxon>
    </lineage>
</organism>